<dbReference type="EMBL" id="MPRJ01000057">
    <property type="protein sequence ID" value="OOZ36050.1"/>
    <property type="molecule type" value="Genomic_DNA"/>
</dbReference>
<dbReference type="Proteomes" id="UP000190896">
    <property type="component" value="Unassembled WGS sequence"/>
</dbReference>
<dbReference type="AlphaFoldDB" id="A0A1T2KTI9"/>
<organism evidence="1 2">
    <name type="scientific">Solemya velesiana gill symbiont</name>
    <dbReference type="NCBI Taxonomy" id="1918948"/>
    <lineage>
        <taxon>Bacteria</taxon>
        <taxon>Pseudomonadati</taxon>
        <taxon>Pseudomonadota</taxon>
        <taxon>Gammaproteobacteria</taxon>
        <taxon>sulfur-oxidizing symbionts</taxon>
    </lineage>
</organism>
<accession>A0A1T2KTI9</accession>
<keyword evidence="2" id="KW-1185">Reference proteome</keyword>
<sequence length="73" mass="8722">MVGSKAPIRCKVKEVRQVHYSERYSPEKISKFRESVIDKQDCYTPLTLARQEYQERQTKLFGEPLRFDDEDSH</sequence>
<evidence type="ECO:0000313" key="2">
    <source>
        <dbReference type="Proteomes" id="UP000190896"/>
    </source>
</evidence>
<reference evidence="1 2" key="1">
    <citation type="submission" date="2016-11" db="EMBL/GenBank/DDBJ databases">
        <title>Mixed transmission modes and dynamic genome evolution in an obligate animal-bacterial symbiosis.</title>
        <authorList>
            <person name="Russell S.L."/>
            <person name="Corbett-Detig R.B."/>
            <person name="Cavanaugh C.M."/>
        </authorList>
    </citation>
    <scope>NUCLEOTIDE SEQUENCE [LARGE SCALE GENOMIC DNA]</scope>
    <source>
        <strain evidence="1">Se-Cadez</strain>
    </source>
</reference>
<proteinExistence type="predicted"/>
<comment type="caution">
    <text evidence="1">The sequence shown here is derived from an EMBL/GenBank/DDBJ whole genome shotgun (WGS) entry which is preliminary data.</text>
</comment>
<protein>
    <submittedName>
        <fullName evidence="1">Uncharacterized protein</fullName>
    </submittedName>
</protein>
<name>A0A1T2KTI9_9GAMM</name>
<gene>
    <name evidence="1" type="ORF">BOW51_08985</name>
</gene>
<evidence type="ECO:0000313" key="1">
    <source>
        <dbReference type="EMBL" id="OOZ36050.1"/>
    </source>
</evidence>